<dbReference type="PROSITE" id="PS50995">
    <property type="entry name" value="HTH_MARR_2"/>
    <property type="match status" value="1"/>
</dbReference>
<proteinExistence type="predicted"/>
<sequence length="151" mass="16130">MTPSTQPSLRAVRVLARLQRMLEFADAGLTIPQYRMLVVLSEGGERSARLAQRLAVRKPTLTALADGLIAAGYAERASEPGDRRIVRLQLTDAGRAALARADESYLAALAPLLSRMADPDRLVDGLIDAGDALDACLPARVPAQSPVESAR</sequence>
<dbReference type="Proteomes" id="UP000642748">
    <property type="component" value="Unassembled WGS sequence"/>
</dbReference>
<protein>
    <recommendedName>
        <fullName evidence="1">HTH marR-type domain-containing protein</fullName>
    </recommendedName>
</protein>
<dbReference type="SMART" id="SM00347">
    <property type="entry name" value="HTH_MARR"/>
    <property type="match status" value="1"/>
</dbReference>
<organism evidence="2 3">
    <name type="scientific">Rugosimonospora africana</name>
    <dbReference type="NCBI Taxonomy" id="556532"/>
    <lineage>
        <taxon>Bacteria</taxon>
        <taxon>Bacillati</taxon>
        <taxon>Actinomycetota</taxon>
        <taxon>Actinomycetes</taxon>
        <taxon>Micromonosporales</taxon>
        <taxon>Micromonosporaceae</taxon>
        <taxon>Rugosimonospora</taxon>
    </lineage>
</organism>
<feature type="domain" description="HTH marR-type" evidence="1">
    <location>
        <begin position="1"/>
        <end position="135"/>
    </location>
</feature>
<evidence type="ECO:0000313" key="2">
    <source>
        <dbReference type="EMBL" id="GIH14638.1"/>
    </source>
</evidence>
<dbReference type="EMBL" id="BONZ01000027">
    <property type="protein sequence ID" value="GIH14638.1"/>
    <property type="molecule type" value="Genomic_DNA"/>
</dbReference>
<dbReference type="PANTHER" id="PTHR33164">
    <property type="entry name" value="TRANSCRIPTIONAL REGULATOR, MARR FAMILY"/>
    <property type="match status" value="1"/>
</dbReference>
<dbReference type="InterPro" id="IPR000835">
    <property type="entry name" value="HTH_MarR-typ"/>
</dbReference>
<comment type="caution">
    <text evidence="2">The sequence shown here is derived from an EMBL/GenBank/DDBJ whole genome shotgun (WGS) entry which is preliminary data.</text>
</comment>
<dbReference type="GO" id="GO:0003700">
    <property type="term" value="F:DNA-binding transcription factor activity"/>
    <property type="evidence" value="ECO:0007669"/>
    <property type="project" value="InterPro"/>
</dbReference>
<dbReference type="GO" id="GO:0006950">
    <property type="term" value="P:response to stress"/>
    <property type="evidence" value="ECO:0007669"/>
    <property type="project" value="TreeGrafter"/>
</dbReference>
<name>A0A8J3VQS4_9ACTN</name>
<dbReference type="AlphaFoldDB" id="A0A8J3VQS4"/>
<dbReference type="InterPro" id="IPR039422">
    <property type="entry name" value="MarR/SlyA-like"/>
</dbReference>
<dbReference type="InterPro" id="IPR036390">
    <property type="entry name" value="WH_DNA-bd_sf"/>
</dbReference>
<evidence type="ECO:0000259" key="1">
    <source>
        <dbReference type="PROSITE" id="PS50995"/>
    </source>
</evidence>
<reference evidence="2" key="1">
    <citation type="submission" date="2021-01" db="EMBL/GenBank/DDBJ databases">
        <title>Whole genome shotgun sequence of Rugosimonospora africana NBRC 104875.</title>
        <authorList>
            <person name="Komaki H."/>
            <person name="Tamura T."/>
        </authorList>
    </citation>
    <scope>NUCLEOTIDE SEQUENCE</scope>
    <source>
        <strain evidence="2">NBRC 104875</strain>
    </source>
</reference>
<keyword evidence="3" id="KW-1185">Reference proteome</keyword>
<dbReference type="PANTHER" id="PTHR33164:SF103">
    <property type="entry name" value="REGULATORY PROTEIN MARR"/>
    <property type="match status" value="1"/>
</dbReference>
<dbReference type="SUPFAM" id="SSF46785">
    <property type="entry name" value="Winged helix' DNA-binding domain"/>
    <property type="match status" value="1"/>
</dbReference>
<dbReference type="PRINTS" id="PR00598">
    <property type="entry name" value="HTHMARR"/>
</dbReference>
<evidence type="ECO:0000313" key="3">
    <source>
        <dbReference type="Proteomes" id="UP000642748"/>
    </source>
</evidence>
<dbReference type="Gene3D" id="1.10.10.10">
    <property type="entry name" value="Winged helix-like DNA-binding domain superfamily/Winged helix DNA-binding domain"/>
    <property type="match status" value="1"/>
</dbReference>
<dbReference type="Pfam" id="PF12802">
    <property type="entry name" value="MarR_2"/>
    <property type="match status" value="1"/>
</dbReference>
<accession>A0A8J3VQS4</accession>
<dbReference type="RefSeq" id="WP_203918295.1">
    <property type="nucleotide sequence ID" value="NZ_BONZ01000027.1"/>
</dbReference>
<dbReference type="InterPro" id="IPR036388">
    <property type="entry name" value="WH-like_DNA-bd_sf"/>
</dbReference>
<gene>
    <name evidence="2" type="ORF">Raf01_28100</name>
</gene>